<dbReference type="PANTHER" id="PTHR34220">
    <property type="entry name" value="SENSOR HISTIDINE KINASE YPDA"/>
    <property type="match status" value="1"/>
</dbReference>
<keyword evidence="1" id="KW-0472">Membrane</keyword>
<evidence type="ECO:0000313" key="4">
    <source>
        <dbReference type="Proteomes" id="UP000263900"/>
    </source>
</evidence>
<dbReference type="AlphaFoldDB" id="A0A3B7MGT1"/>
<feature type="domain" description="Signal transduction histidine kinase internal region" evidence="2">
    <location>
        <begin position="152"/>
        <end position="227"/>
    </location>
</feature>
<dbReference type="OrthoDB" id="9792992at2"/>
<dbReference type="Pfam" id="PF06580">
    <property type="entry name" value="His_kinase"/>
    <property type="match status" value="1"/>
</dbReference>
<dbReference type="GO" id="GO:0016020">
    <property type="term" value="C:membrane"/>
    <property type="evidence" value="ECO:0007669"/>
    <property type="project" value="InterPro"/>
</dbReference>
<feature type="transmembrane region" description="Helical" evidence="1">
    <location>
        <begin position="40"/>
        <end position="61"/>
    </location>
</feature>
<dbReference type="SUPFAM" id="SSF55874">
    <property type="entry name" value="ATPase domain of HSP90 chaperone/DNA topoisomerase II/histidine kinase"/>
    <property type="match status" value="1"/>
</dbReference>
<feature type="transmembrane region" description="Helical" evidence="1">
    <location>
        <begin position="12"/>
        <end position="28"/>
    </location>
</feature>
<dbReference type="KEGG" id="pseg:D3H65_05130"/>
<keyword evidence="1" id="KW-1133">Transmembrane helix</keyword>
<dbReference type="PANTHER" id="PTHR34220:SF7">
    <property type="entry name" value="SENSOR HISTIDINE KINASE YPDA"/>
    <property type="match status" value="1"/>
</dbReference>
<dbReference type="InterPro" id="IPR050640">
    <property type="entry name" value="Bact_2-comp_sensor_kinase"/>
</dbReference>
<dbReference type="GO" id="GO:0000155">
    <property type="term" value="F:phosphorelay sensor kinase activity"/>
    <property type="evidence" value="ECO:0007669"/>
    <property type="project" value="InterPro"/>
</dbReference>
<accession>A0A3B7MGT1</accession>
<evidence type="ECO:0000259" key="2">
    <source>
        <dbReference type="Pfam" id="PF06580"/>
    </source>
</evidence>
<reference evidence="3 4" key="1">
    <citation type="submission" date="2018-09" db="EMBL/GenBank/DDBJ databases">
        <title>Genome sequencing of strain 6GH32-13.</title>
        <authorList>
            <person name="Weon H.-Y."/>
            <person name="Heo J."/>
            <person name="Kwon S.-W."/>
        </authorList>
    </citation>
    <scope>NUCLEOTIDE SEQUENCE [LARGE SCALE GENOMIC DNA]</scope>
    <source>
        <strain evidence="3 4">5GH32-13</strain>
    </source>
</reference>
<dbReference type="InterPro" id="IPR010559">
    <property type="entry name" value="Sig_transdc_His_kin_internal"/>
</dbReference>
<dbReference type="Proteomes" id="UP000263900">
    <property type="component" value="Chromosome"/>
</dbReference>
<protein>
    <submittedName>
        <fullName evidence="3">GHKL domain-containing protein</fullName>
    </submittedName>
</protein>
<evidence type="ECO:0000313" key="3">
    <source>
        <dbReference type="EMBL" id="AXY73398.1"/>
    </source>
</evidence>
<proteinExistence type="predicted"/>
<feature type="transmembrane region" description="Helical" evidence="1">
    <location>
        <begin position="70"/>
        <end position="91"/>
    </location>
</feature>
<dbReference type="InterPro" id="IPR036890">
    <property type="entry name" value="HATPase_C_sf"/>
</dbReference>
<gene>
    <name evidence="3" type="ORF">D3H65_05130</name>
</gene>
<keyword evidence="1" id="KW-0812">Transmembrane</keyword>
<dbReference type="RefSeq" id="WP_119049236.1">
    <property type="nucleotide sequence ID" value="NZ_CP032157.1"/>
</dbReference>
<dbReference type="Gene3D" id="3.30.565.10">
    <property type="entry name" value="Histidine kinase-like ATPase, C-terminal domain"/>
    <property type="match status" value="1"/>
</dbReference>
<organism evidence="3 4">
    <name type="scientific">Paraflavitalea soli</name>
    <dbReference type="NCBI Taxonomy" id="2315862"/>
    <lineage>
        <taxon>Bacteria</taxon>
        <taxon>Pseudomonadati</taxon>
        <taxon>Bacteroidota</taxon>
        <taxon>Chitinophagia</taxon>
        <taxon>Chitinophagales</taxon>
        <taxon>Chitinophagaceae</taxon>
        <taxon>Paraflavitalea</taxon>
    </lineage>
</organism>
<evidence type="ECO:0000256" key="1">
    <source>
        <dbReference type="SAM" id="Phobius"/>
    </source>
</evidence>
<sequence length="341" mass="40060">MNMQSIFRRYKLDHLLGWLVLFGGWHFFRYQDYPRNTGWLVTGLKVADLALMVYITNYLLIPQLLYKKKYILFALTFLIVVTGFSWLKMYLEGQIMNRPSLFDVLNDTKRRFYDNVIPHILLVSTGAAFKLLMDHASAQRRLGEVSKEKAEAELNFLKSQINPHFLFNSLNSIYFLIDKQNATARQTLLQFSDLLRYQLYDCNADTIEIEKEVAYLQDFIRLQQLRKDHYYEVDVQVAPAVRGFRITPLLLIPFVENAFKHISHHPDQRNFVQVTLDKENGSFLFMVENSKENYQRSTEPPGGIGLSNVKRRLELLYPRKYELQIDNNDATFKVALNLHLS</sequence>
<keyword evidence="4" id="KW-1185">Reference proteome</keyword>
<name>A0A3B7MGT1_9BACT</name>
<dbReference type="EMBL" id="CP032157">
    <property type="protein sequence ID" value="AXY73398.1"/>
    <property type="molecule type" value="Genomic_DNA"/>
</dbReference>